<feature type="transmembrane region" description="Helical" evidence="7">
    <location>
        <begin position="113"/>
        <end position="139"/>
    </location>
</feature>
<keyword evidence="11" id="KW-1185">Reference proteome</keyword>
<feature type="transmembrane region" description="Helical" evidence="7">
    <location>
        <begin position="71"/>
        <end position="93"/>
    </location>
</feature>
<evidence type="ECO:0000256" key="4">
    <source>
        <dbReference type="ARBA" id="ARBA00022833"/>
    </source>
</evidence>
<evidence type="ECO:0000313" key="11">
    <source>
        <dbReference type="Proteomes" id="UP001156921"/>
    </source>
</evidence>
<keyword evidence="2" id="KW-0479">Metal-binding</keyword>
<feature type="domain" description="CAAX prenyl protease 1 N-terminal" evidence="9">
    <location>
        <begin position="15"/>
        <end position="175"/>
    </location>
</feature>
<feature type="transmembrane region" description="Helical" evidence="7">
    <location>
        <begin position="146"/>
        <end position="169"/>
    </location>
</feature>
<protein>
    <submittedName>
        <fullName evidence="10">Metalloprotease YhfN</fullName>
    </submittedName>
</protein>
<evidence type="ECO:0000256" key="1">
    <source>
        <dbReference type="ARBA" id="ARBA00022670"/>
    </source>
</evidence>
<reference evidence="11" key="1">
    <citation type="journal article" date="2019" name="Int. J. Syst. Evol. Microbiol.">
        <title>The Global Catalogue of Microorganisms (GCM) 10K type strain sequencing project: providing services to taxonomists for standard genome sequencing and annotation.</title>
        <authorList>
            <consortium name="The Broad Institute Genomics Platform"/>
            <consortium name="The Broad Institute Genome Sequencing Center for Infectious Disease"/>
            <person name="Wu L."/>
            <person name="Ma J."/>
        </authorList>
    </citation>
    <scope>NUCLEOTIDE SEQUENCE [LARGE SCALE GENOMIC DNA]</scope>
    <source>
        <strain evidence="11">NBRC 110107</strain>
    </source>
</reference>
<evidence type="ECO:0000313" key="10">
    <source>
        <dbReference type="EMBL" id="GLS00693.1"/>
    </source>
</evidence>
<evidence type="ECO:0000256" key="7">
    <source>
        <dbReference type="SAM" id="Phobius"/>
    </source>
</evidence>
<evidence type="ECO:0000256" key="2">
    <source>
        <dbReference type="ARBA" id="ARBA00022723"/>
    </source>
</evidence>
<comment type="similarity">
    <text evidence="6">Belongs to the peptidase M48 family.</text>
</comment>
<keyword evidence="7" id="KW-0812">Transmembrane</keyword>
<evidence type="ECO:0000256" key="3">
    <source>
        <dbReference type="ARBA" id="ARBA00022801"/>
    </source>
</evidence>
<accession>A0ABQ6BLF3</accession>
<keyword evidence="1 6" id="KW-0645">Protease</keyword>
<comment type="caution">
    <text evidence="10">The sequence shown here is derived from an EMBL/GenBank/DDBJ whole genome shotgun (WGS) entry which is preliminary data.</text>
</comment>
<dbReference type="CDD" id="cd07343">
    <property type="entry name" value="M48A_Zmpste24p_like"/>
    <property type="match status" value="1"/>
</dbReference>
<gene>
    <name evidence="10" type="primary">yhfN</name>
    <name evidence="10" type="ORF">GCM10007859_07010</name>
</gene>
<feature type="transmembrane region" description="Helical" evidence="7">
    <location>
        <begin position="260"/>
        <end position="281"/>
    </location>
</feature>
<keyword evidence="3 6" id="KW-0378">Hydrolase</keyword>
<dbReference type="EMBL" id="BSOY01000009">
    <property type="protein sequence ID" value="GLS00693.1"/>
    <property type="molecule type" value="Genomic_DNA"/>
</dbReference>
<evidence type="ECO:0000259" key="9">
    <source>
        <dbReference type="Pfam" id="PF16491"/>
    </source>
</evidence>
<dbReference type="GO" id="GO:0008237">
    <property type="term" value="F:metallopeptidase activity"/>
    <property type="evidence" value="ECO:0007669"/>
    <property type="project" value="UniProtKB-KW"/>
</dbReference>
<dbReference type="Pfam" id="PF16491">
    <property type="entry name" value="Peptidase_M48_N"/>
    <property type="match status" value="1"/>
</dbReference>
<dbReference type="Gene3D" id="3.30.2010.10">
    <property type="entry name" value="Metalloproteases ('zincins'), catalytic domain"/>
    <property type="match status" value="1"/>
</dbReference>
<dbReference type="RefSeq" id="WP_284221185.1">
    <property type="nucleotide sequence ID" value="NZ_BSOY01000009.1"/>
</dbReference>
<dbReference type="Proteomes" id="UP001156921">
    <property type="component" value="Unassembled WGS sequence"/>
</dbReference>
<organism evidence="10 11">
    <name type="scientific">Brevundimonas denitrificans</name>
    <dbReference type="NCBI Taxonomy" id="1443434"/>
    <lineage>
        <taxon>Bacteria</taxon>
        <taxon>Pseudomonadati</taxon>
        <taxon>Pseudomonadota</taxon>
        <taxon>Alphaproteobacteria</taxon>
        <taxon>Caulobacterales</taxon>
        <taxon>Caulobacteraceae</taxon>
        <taxon>Brevundimonas</taxon>
    </lineage>
</organism>
<evidence type="ECO:0000259" key="8">
    <source>
        <dbReference type="Pfam" id="PF01435"/>
    </source>
</evidence>
<name>A0ABQ6BLF3_9CAUL</name>
<dbReference type="PANTHER" id="PTHR10120">
    <property type="entry name" value="CAAX PRENYL PROTEASE 1"/>
    <property type="match status" value="1"/>
</dbReference>
<sequence>MSIDPAAETARWLATISPEDLERAVAYTRGGHWLLLWGAVVSIVVAWIIIRTGILSGIRDRMERRRKRPKLVSLVVGVVYLLMSWVLTLPWAIYQGWWRETQYGLTEQPLAGWLGEAALSTAISTVFAGLLIVGLYFIIRRARRLWWAWGAGLTAVAVVFMLIVSPILIEPLFNTYTPAPDGAMRDSVVELAQRTGTPDDKIFIYDGSKQSDRYTANVSGLFGSARVAMSDVMFAKGADLAEVRGVVGHEMGHYVHMHSLWMTGVLIVLAGLVFWLIDRLFPLAKRLLGANRVGDISDPAGLPVLAAIGAVIGLLLTPVTNTMIRVIESDADQFSLTHANEPDGLSKALIKTAEYRAPSPSAIEEILFYDHPSVENRIRMAMEWKATHPANAPAAAPAAAMPAR</sequence>
<keyword evidence="4 6" id="KW-0862">Zinc</keyword>
<dbReference type="InterPro" id="IPR027057">
    <property type="entry name" value="CAXX_Prtase_1"/>
</dbReference>
<dbReference type="InterPro" id="IPR001915">
    <property type="entry name" value="Peptidase_M48"/>
</dbReference>
<evidence type="ECO:0000256" key="5">
    <source>
        <dbReference type="ARBA" id="ARBA00023049"/>
    </source>
</evidence>
<keyword evidence="7" id="KW-1133">Transmembrane helix</keyword>
<dbReference type="InterPro" id="IPR032456">
    <property type="entry name" value="Peptidase_M48_N"/>
</dbReference>
<comment type="cofactor">
    <cofactor evidence="6">
        <name>Zn(2+)</name>
        <dbReference type="ChEBI" id="CHEBI:29105"/>
    </cofactor>
    <text evidence="6">Binds 1 zinc ion per subunit.</text>
</comment>
<feature type="domain" description="Peptidase M48" evidence="8">
    <location>
        <begin position="180"/>
        <end position="384"/>
    </location>
</feature>
<dbReference type="Pfam" id="PF01435">
    <property type="entry name" value="Peptidase_M48"/>
    <property type="match status" value="1"/>
</dbReference>
<evidence type="ECO:0000256" key="6">
    <source>
        <dbReference type="RuleBase" id="RU003983"/>
    </source>
</evidence>
<keyword evidence="5 6" id="KW-0482">Metalloprotease</keyword>
<keyword evidence="7" id="KW-0472">Membrane</keyword>
<feature type="transmembrane region" description="Helical" evidence="7">
    <location>
        <begin position="31"/>
        <end position="50"/>
    </location>
</feature>
<proteinExistence type="inferred from homology"/>